<dbReference type="SMART" id="SM00471">
    <property type="entry name" value="HDc"/>
    <property type="match status" value="1"/>
</dbReference>
<gene>
    <name evidence="2" type="ORF">E8E13_003239</name>
</gene>
<feature type="domain" description="HD" evidence="1">
    <location>
        <begin position="74"/>
        <end position="183"/>
    </location>
</feature>
<dbReference type="InterPro" id="IPR017771">
    <property type="entry name" value="Cyanamide_hydratase_HD"/>
</dbReference>
<dbReference type="SUPFAM" id="SSF109604">
    <property type="entry name" value="HD-domain/PDEase-like"/>
    <property type="match status" value="1"/>
</dbReference>
<dbReference type="AlphaFoldDB" id="A0A9P4T5N1"/>
<dbReference type="PROSITE" id="PS51831">
    <property type="entry name" value="HD"/>
    <property type="match status" value="1"/>
</dbReference>
<dbReference type="Gene3D" id="1.10.3210.10">
    <property type="entry name" value="Hypothetical protein af1432"/>
    <property type="match status" value="1"/>
</dbReference>
<accession>A0A9P4T5N1</accession>
<protein>
    <recommendedName>
        <fullName evidence="1">HD domain-containing protein</fullName>
    </recommendedName>
</protein>
<dbReference type="InterPro" id="IPR003607">
    <property type="entry name" value="HD/PDEase_dom"/>
</dbReference>
<evidence type="ECO:0000259" key="1">
    <source>
        <dbReference type="PROSITE" id="PS51831"/>
    </source>
</evidence>
<keyword evidence="3" id="KW-1185">Reference proteome</keyword>
<proteinExistence type="predicted"/>
<dbReference type="InterPro" id="IPR006674">
    <property type="entry name" value="HD_domain"/>
</dbReference>
<dbReference type="CDD" id="cd00077">
    <property type="entry name" value="HDc"/>
    <property type="match status" value="1"/>
</dbReference>
<name>A0A9P4T5N1_CURKU</name>
<sequence>MSNTDTTSSKAMFGSHTDIVAHGWGAVPRSHTKALQQIDKNKHASLDLDSVNLPDTHVARKVFEYAKSMLPEKTFNHSMRVWYYGNAIVQTHLTHLSPILETYFLTCLLHDIGTTTEHMKGTHLSFEFWGAIKARSFLSEHEVPHDQADAVCEAIIRHAELGESGMITSLGLLIQLATVFDNVGANPHLVAAETIEKVVTKYPRKGWSSCFAACMTEEMDLKPWCHTTALEGFVDAIVGNKLMEPYDT</sequence>
<dbReference type="Proteomes" id="UP000801428">
    <property type="component" value="Unassembled WGS sequence"/>
</dbReference>
<evidence type="ECO:0000313" key="3">
    <source>
        <dbReference type="Proteomes" id="UP000801428"/>
    </source>
</evidence>
<comment type="caution">
    <text evidence="2">The sequence shown here is derived from an EMBL/GenBank/DDBJ whole genome shotgun (WGS) entry which is preliminary data.</text>
</comment>
<dbReference type="PANTHER" id="PTHR35569:SF1">
    <property type="entry name" value="CYANAMIDE HYDRATASE DDI2-RELATED"/>
    <property type="match status" value="1"/>
</dbReference>
<dbReference type="EMBL" id="SWKU01000040">
    <property type="protein sequence ID" value="KAF2994527.1"/>
    <property type="molecule type" value="Genomic_DNA"/>
</dbReference>
<dbReference type="NCBIfam" id="TIGR03401">
    <property type="entry name" value="cyanamide_fam"/>
    <property type="match status" value="1"/>
</dbReference>
<reference evidence="2" key="1">
    <citation type="submission" date="2019-04" db="EMBL/GenBank/DDBJ databases">
        <title>Sequencing of skin fungus with MAO and IRED activity.</title>
        <authorList>
            <person name="Marsaioli A.J."/>
            <person name="Bonatto J.M.C."/>
            <person name="Reis Junior O."/>
        </authorList>
    </citation>
    <scope>NUCLEOTIDE SEQUENCE</scope>
    <source>
        <strain evidence="2">30M1</strain>
    </source>
</reference>
<dbReference type="PANTHER" id="PTHR35569">
    <property type="entry name" value="CYANAMIDE HYDRATASE DDI2-RELATED"/>
    <property type="match status" value="1"/>
</dbReference>
<dbReference type="Pfam" id="PF01966">
    <property type="entry name" value="HD"/>
    <property type="match status" value="1"/>
</dbReference>
<dbReference type="OrthoDB" id="409121at2759"/>
<organism evidence="2 3">
    <name type="scientific">Curvularia kusanoi</name>
    <name type="common">Cochliobolus kusanoi</name>
    <dbReference type="NCBI Taxonomy" id="90978"/>
    <lineage>
        <taxon>Eukaryota</taxon>
        <taxon>Fungi</taxon>
        <taxon>Dikarya</taxon>
        <taxon>Ascomycota</taxon>
        <taxon>Pezizomycotina</taxon>
        <taxon>Dothideomycetes</taxon>
        <taxon>Pleosporomycetidae</taxon>
        <taxon>Pleosporales</taxon>
        <taxon>Pleosporineae</taxon>
        <taxon>Pleosporaceae</taxon>
        <taxon>Curvularia</taxon>
    </lineage>
</organism>
<evidence type="ECO:0000313" key="2">
    <source>
        <dbReference type="EMBL" id="KAF2994527.1"/>
    </source>
</evidence>